<gene>
    <name evidence="1" type="ORF">NYR99_01590</name>
</gene>
<dbReference type="EMBL" id="CP103840">
    <property type="protein sequence ID" value="WOB26734.1"/>
    <property type="molecule type" value="Genomic_DNA"/>
</dbReference>
<sequence>MAVTLSAAIERRDDGDSQVALGTFAIHRQNERHAIASSHGKTWPAGVDRRR</sequence>
<accession>A0ABZ0DF83</accession>
<reference evidence="1 2" key="1">
    <citation type="submission" date="2022-08" db="EMBL/GenBank/DDBJ databases">
        <title>Whole genome sequencing-based tracing of a 2022 introduction and outbreak of Xanthomonas hortorum pv. pelargonii.</title>
        <authorList>
            <person name="Iruegas-Bocardo F."/>
            <person name="Weisberg A.K."/>
            <person name="Riutta E.R."/>
            <person name="Kilday K."/>
            <person name="Bonkowski J.C."/>
            <person name="Creswell T."/>
            <person name="Daughtrey M.L."/>
            <person name="Rane K."/>
            <person name="Grunwald N.J."/>
            <person name="Chang J.H."/>
            <person name="Putnam M.L."/>
        </authorList>
    </citation>
    <scope>NUCLEOTIDE SEQUENCE [LARGE SCALE GENOMIC DNA]</scope>
    <source>
        <strain evidence="1 2">22-325</strain>
    </source>
</reference>
<dbReference type="Proteomes" id="UP001304534">
    <property type="component" value="Chromosome"/>
</dbReference>
<dbReference type="RefSeq" id="WP_316689942.1">
    <property type="nucleotide sequence ID" value="NZ_CP103837.1"/>
</dbReference>
<protein>
    <submittedName>
        <fullName evidence="1">Uncharacterized protein</fullName>
    </submittedName>
</protein>
<evidence type="ECO:0000313" key="2">
    <source>
        <dbReference type="Proteomes" id="UP001304534"/>
    </source>
</evidence>
<name>A0ABZ0DF83_9XANT</name>
<dbReference type="GeneID" id="95582522"/>
<organism evidence="1 2">
    <name type="scientific">Xanthomonas dyei</name>
    <dbReference type="NCBI Taxonomy" id="743699"/>
    <lineage>
        <taxon>Bacteria</taxon>
        <taxon>Pseudomonadati</taxon>
        <taxon>Pseudomonadota</taxon>
        <taxon>Gammaproteobacteria</taxon>
        <taxon>Lysobacterales</taxon>
        <taxon>Lysobacteraceae</taxon>
        <taxon>Xanthomonas</taxon>
    </lineage>
</organism>
<keyword evidence="2" id="KW-1185">Reference proteome</keyword>
<evidence type="ECO:0000313" key="1">
    <source>
        <dbReference type="EMBL" id="WOB26734.1"/>
    </source>
</evidence>
<proteinExistence type="predicted"/>